<comment type="caution">
    <text evidence="2">The sequence shown here is derived from an EMBL/GenBank/DDBJ whole genome shotgun (WGS) entry which is preliminary data.</text>
</comment>
<organism evidence="2 3">
    <name type="scientific">Gordonia lacunae</name>
    <dbReference type="NCBI Taxonomy" id="417102"/>
    <lineage>
        <taxon>Bacteria</taxon>
        <taxon>Bacillati</taxon>
        <taxon>Actinomycetota</taxon>
        <taxon>Actinomycetes</taxon>
        <taxon>Mycobacteriales</taxon>
        <taxon>Gordoniaceae</taxon>
        <taxon>Gordonia</taxon>
    </lineage>
</organism>
<evidence type="ECO:0000313" key="3">
    <source>
        <dbReference type="Proteomes" id="UP000194632"/>
    </source>
</evidence>
<keyword evidence="3" id="KW-1185">Reference proteome</keyword>
<dbReference type="STRING" id="417102.CA982_01735"/>
<gene>
    <name evidence="2" type="ORF">CA982_01735</name>
</gene>
<protein>
    <submittedName>
        <fullName evidence="2">Enoyl-CoA hydratase</fullName>
    </submittedName>
</protein>
<name>A0A2C9ZK23_9ACTN</name>
<feature type="signal peptide" evidence="1">
    <location>
        <begin position="1"/>
        <end position="20"/>
    </location>
</feature>
<proteinExistence type="predicted"/>
<feature type="chain" id="PRO_5039728916" evidence="1">
    <location>
        <begin position="21"/>
        <end position="160"/>
    </location>
</feature>
<reference evidence="2 3" key="1">
    <citation type="submission" date="2017-05" db="EMBL/GenBank/DDBJ databases">
        <title>Biotechnological potential of actinobacteria isolated from South African environments.</title>
        <authorList>
            <person name="Le Roes-Hill M."/>
            <person name="Prins A."/>
            <person name="Durrell K.A."/>
        </authorList>
    </citation>
    <scope>NUCLEOTIDE SEQUENCE [LARGE SCALE GENOMIC DNA]</scope>
    <source>
        <strain evidence="2">BS2</strain>
    </source>
</reference>
<evidence type="ECO:0000313" key="2">
    <source>
        <dbReference type="EMBL" id="OUC81083.1"/>
    </source>
</evidence>
<dbReference type="AlphaFoldDB" id="A0A2C9ZK23"/>
<keyword evidence="1" id="KW-0732">Signal</keyword>
<evidence type="ECO:0000256" key="1">
    <source>
        <dbReference type="SAM" id="SignalP"/>
    </source>
</evidence>
<accession>A0A2C9ZK23</accession>
<sequence>MKRLVVALSAVGLMFSVAFAGAGSASAAPLQILQTSSTTFGTFGDHSFCRGALSVRWQSVPNKRGVVRVTATSHGFGGDGATWKRNPKCRVLLLTQTTSIRGLYVQKWVPASFGPRRGIAKSWDVMTGSGFANIAVMPYSANGPVPLRQGYGAGANMIVP</sequence>
<dbReference type="Proteomes" id="UP000194632">
    <property type="component" value="Unassembled WGS sequence"/>
</dbReference>
<dbReference type="EMBL" id="NGFO01000001">
    <property type="protein sequence ID" value="OUC81083.1"/>
    <property type="molecule type" value="Genomic_DNA"/>
</dbReference>